<proteinExistence type="predicted"/>
<keyword evidence="2" id="KW-1185">Reference proteome</keyword>
<evidence type="ECO:0000313" key="1">
    <source>
        <dbReference type="EMBL" id="KAK6487455.1"/>
    </source>
</evidence>
<evidence type="ECO:0000313" key="2">
    <source>
        <dbReference type="Proteomes" id="UP001369086"/>
    </source>
</evidence>
<dbReference type="Proteomes" id="UP001369086">
    <property type="component" value="Unassembled WGS sequence"/>
</dbReference>
<accession>A0ABR0ZRL0</accession>
<dbReference type="EMBL" id="JAHFZB010000007">
    <property type="protein sequence ID" value="KAK6487455.1"/>
    <property type="molecule type" value="Genomic_DNA"/>
</dbReference>
<comment type="caution">
    <text evidence="1">The sequence shown here is derived from an EMBL/GenBank/DDBJ whole genome shotgun (WGS) entry which is preliminary data.</text>
</comment>
<gene>
    <name evidence="1" type="ORF">HHUSO_G8641</name>
</gene>
<protein>
    <submittedName>
        <fullName evidence="1">Uncharacterized protein</fullName>
    </submittedName>
</protein>
<name>A0ABR0ZRL0_HUSHU</name>
<sequence length="238" mass="28391">MSQRYKVIQRADSINRVKTSCENSTDYAGFLLEQERKCGPDGFLDSKRYRNSYLVRERLVKKLQTNRGASLSRPQQKVDLSSQKEYDLKEHEHGIQCIEKLVCRAAEIEHKLSNEVHRSEYEWKKQKNQVDDLQAQLCRLRKQNSNQIQRGMTEALRKKEELLWLLSKEKSELHKHQSKKENSYGKLINHRALQNEDKHILAEMQKEHRRLLKINEKTKTRFKIKDNFRTQKVLYKVG</sequence>
<organism evidence="1 2">
    <name type="scientific">Huso huso</name>
    <name type="common">Beluga</name>
    <name type="synonym">Acipenser huso</name>
    <dbReference type="NCBI Taxonomy" id="61971"/>
    <lineage>
        <taxon>Eukaryota</taxon>
        <taxon>Metazoa</taxon>
        <taxon>Chordata</taxon>
        <taxon>Craniata</taxon>
        <taxon>Vertebrata</taxon>
        <taxon>Euteleostomi</taxon>
        <taxon>Actinopterygii</taxon>
        <taxon>Chondrostei</taxon>
        <taxon>Acipenseriformes</taxon>
        <taxon>Acipenseridae</taxon>
        <taxon>Huso</taxon>
    </lineage>
</organism>
<reference evidence="1 2" key="1">
    <citation type="submission" date="2021-05" db="EMBL/GenBank/DDBJ databases">
        <authorList>
            <person name="Zahm M."/>
            <person name="Klopp C."/>
            <person name="Cabau C."/>
            <person name="Kuhl H."/>
            <person name="Suciu R."/>
            <person name="Ciorpac M."/>
            <person name="Holostenco D."/>
            <person name="Gessner J."/>
            <person name="Wuertz S."/>
            <person name="Hohne C."/>
            <person name="Stock M."/>
            <person name="Gislard M."/>
            <person name="Lluch J."/>
            <person name="Milhes M."/>
            <person name="Lampietro C."/>
            <person name="Lopez Roques C."/>
            <person name="Donnadieu C."/>
            <person name="Du K."/>
            <person name="Schartl M."/>
            <person name="Guiguen Y."/>
        </authorList>
    </citation>
    <scope>NUCLEOTIDE SEQUENCE [LARGE SCALE GENOMIC DNA]</scope>
    <source>
        <strain evidence="1">Hh-F2</strain>
        <tissue evidence="1">Blood</tissue>
    </source>
</reference>